<feature type="signal peptide" evidence="4">
    <location>
        <begin position="1"/>
        <end position="18"/>
    </location>
</feature>
<protein>
    <submittedName>
        <fullName evidence="5">Pro-resilin-like 127</fullName>
    </submittedName>
</protein>
<dbReference type="PANTHER" id="PTHR12236">
    <property type="entry name" value="STRUCTURAL CONTITUENT OF CUTICLE"/>
    <property type="match status" value="1"/>
</dbReference>
<evidence type="ECO:0000256" key="1">
    <source>
        <dbReference type="ARBA" id="ARBA00022460"/>
    </source>
</evidence>
<dbReference type="PROSITE" id="PS51155">
    <property type="entry name" value="CHIT_BIND_RR_2"/>
    <property type="match status" value="1"/>
</dbReference>
<evidence type="ECO:0000313" key="6">
    <source>
        <dbReference type="Proteomes" id="UP000747542"/>
    </source>
</evidence>
<accession>A0A8J5MRT3</accession>
<comment type="caution">
    <text evidence="5">The sequence shown here is derived from an EMBL/GenBank/DDBJ whole genome shotgun (WGS) entry which is preliminary data.</text>
</comment>
<dbReference type="GO" id="GO:0042302">
    <property type="term" value="F:structural constituent of cuticle"/>
    <property type="evidence" value="ECO:0007669"/>
    <property type="project" value="UniProtKB-UniRule"/>
</dbReference>
<dbReference type="AlphaFoldDB" id="A0A8J5MRT3"/>
<keyword evidence="1 2" id="KW-0193">Cuticle</keyword>
<dbReference type="Pfam" id="PF00379">
    <property type="entry name" value="Chitin_bind_4"/>
    <property type="match status" value="1"/>
</dbReference>
<dbReference type="InterPro" id="IPR000618">
    <property type="entry name" value="Insect_cuticle"/>
</dbReference>
<keyword evidence="4" id="KW-0732">Signal</keyword>
<name>A0A8J5MRT3_HOMAM</name>
<dbReference type="PROSITE" id="PS00233">
    <property type="entry name" value="CHIT_BIND_RR_1"/>
    <property type="match status" value="1"/>
</dbReference>
<dbReference type="InterPro" id="IPR031311">
    <property type="entry name" value="CHIT_BIND_RR_consensus"/>
</dbReference>
<dbReference type="GO" id="GO:0005615">
    <property type="term" value="C:extracellular space"/>
    <property type="evidence" value="ECO:0007669"/>
    <property type="project" value="TreeGrafter"/>
</dbReference>
<gene>
    <name evidence="5" type="ORF">Hamer_G021030</name>
</gene>
<feature type="chain" id="PRO_5035273036" evidence="4">
    <location>
        <begin position="19"/>
        <end position="115"/>
    </location>
</feature>
<sequence>MIAKVALVVVVMVGVTLASPQHNQYAAPTPQYKQDGMPYNFQYGVQDDYSGTDFGHNEESDGNTVQGSYTVQLPDGRKQTVTYVADHSGGYRAEVEYYGEAQYPYEFGPPVTFKP</sequence>
<dbReference type="GO" id="GO:0031012">
    <property type="term" value="C:extracellular matrix"/>
    <property type="evidence" value="ECO:0007669"/>
    <property type="project" value="TreeGrafter"/>
</dbReference>
<dbReference type="PRINTS" id="PR00947">
    <property type="entry name" value="CUTICLE"/>
</dbReference>
<evidence type="ECO:0000313" key="5">
    <source>
        <dbReference type="EMBL" id="KAG7161690.1"/>
    </source>
</evidence>
<reference evidence="5" key="1">
    <citation type="journal article" date="2021" name="Sci. Adv.">
        <title>The American lobster genome reveals insights on longevity, neural, and immune adaptations.</title>
        <authorList>
            <person name="Polinski J.M."/>
            <person name="Zimin A.V."/>
            <person name="Clark K.F."/>
            <person name="Kohn A.B."/>
            <person name="Sadowski N."/>
            <person name="Timp W."/>
            <person name="Ptitsyn A."/>
            <person name="Khanna P."/>
            <person name="Romanova D.Y."/>
            <person name="Williams P."/>
            <person name="Greenwood S.J."/>
            <person name="Moroz L.L."/>
            <person name="Walt D.R."/>
            <person name="Bodnar A.G."/>
        </authorList>
    </citation>
    <scope>NUCLEOTIDE SEQUENCE</scope>
    <source>
        <strain evidence="5">GMGI-L3</strain>
    </source>
</reference>
<organism evidence="5 6">
    <name type="scientific">Homarus americanus</name>
    <name type="common">American lobster</name>
    <dbReference type="NCBI Taxonomy" id="6706"/>
    <lineage>
        <taxon>Eukaryota</taxon>
        <taxon>Metazoa</taxon>
        <taxon>Ecdysozoa</taxon>
        <taxon>Arthropoda</taxon>
        <taxon>Crustacea</taxon>
        <taxon>Multicrustacea</taxon>
        <taxon>Malacostraca</taxon>
        <taxon>Eumalacostraca</taxon>
        <taxon>Eucarida</taxon>
        <taxon>Decapoda</taxon>
        <taxon>Pleocyemata</taxon>
        <taxon>Astacidea</taxon>
        <taxon>Nephropoidea</taxon>
        <taxon>Nephropidae</taxon>
        <taxon>Homarus</taxon>
    </lineage>
</organism>
<evidence type="ECO:0000256" key="4">
    <source>
        <dbReference type="SAM" id="SignalP"/>
    </source>
</evidence>
<keyword evidence="6" id="KW-1185">Reference proteome</keyword>
<dbReference type="PANTHER" id="PTHR12236:SF79">
    <property type="entry name" value="CUTICULAR PROTEIN 50CB-RELATED"/>
    <property type="match status" value="1"/>
</dbReference>
<dbReference type="InterPro" id="IPR051217">
    <property type="entry name" value="Insect_Cuticle_Struc_Prot"/>
</dbReference>
<evidence type="ECO:0000256" key="3">
    <source>
        <dbReference type="SAM" id="MobiDB-lite"/>
    </source>
</evidence>
<proteinExistence type="predicted"/>
<dbReference type="Proteomes" id="UP000747542">
    <property type="component" value="Unassembled WGS sequence"/>
</dbReference>
<feature type="non-terminal residue" evidence="5">
    <location>
        <position position="1"/>
    </location>
</feature>
<dbReference type="EMBL" id="JAHLQT010028818">
    <property type="protein sequence ID" value="KAG7161690.1"/>
    <property type="molecule type" value="Genomic_DNA"/>
</dbReference>
<feature type="region of interest" description="Disordered" evidence="3">
    <location>
        <begin position="50"/>
        <end position="70"/>
    </location>
</feature>
<evidence type="ECO:0000256" key="2">
    <source>
        <dbReference type="PROSITE-ProRule" id="PRU00497"/>
    </source>
</evidence>